<feature type="domain" description="PPIase cyclophilin-type" evidence="11">
    <location>
        <begin position="22"/>
        <end position="166"/>
    </location>
</feature>
<dbReference type="GO" id="GO:0071013">
    <property type="term" value="C:catalytic step 2 spliceosome"/>
    <property type="evidence" value="ECO:0007669"/>
    <property type="project" value="TreeGrafter"/>
</dbReference>
<dbReference type="SUPFAM" id="SSF50891">
    <property type="entry name" value="Cyclophilin-like"/>
    <property type="match status" value="1"/>
</dbReference>
<sequence length="498" mass="57117">MAQVYSQEPYTNGKVCINTNKGNIEIELWGKEIPKACRNFIQLCMEGYYNNTIFHRLVPGFIIQGGDPTGTGMGGQSIWDEPFSDEFHSRLRYNRRGLVGMANSGKNDNGSQFFITLSPTPELQGKNTLFGRIVGDSIYNVLKMAELEIDKNERPLYPPKIISVEILLNPFNNIFPRITEKERKNQIESLMTSKQESKNKIKKNKTLLSFEDEVDTSECKEFKLKSSHDIGNDSKLSELSAVTTSIKRRHDSSDKIEKNGHPVINIKNSETKTVGSSNLSSFIAELSEKKKSSDSKKIKIDEIQAQIEILKKDIKNMGKKKNEYLDKEKNEKEKLFSYLEKERERYKASEKAIVGGKGKSIKRREEETLAKLSLFQSRISSKDCIEVEEDDEEKDACELHGIPGCFSCFDRLGEHNDLPEENNSDWFAKKLVFAKDKLGKDYTYSAKKAEEDFEIIDPRERKEKAISEEKNEKKKISEISKSFKLNYKDLIKIEYVII</sequence>
<comment type="caution">
    <text evidence="12">The sequence shown here is derived from an EMBL/GenBank/DDBJ whole genome shotgun (WGS) entry which is preliminary data.</text>
</comment>
<evidence type="ECO:0000256" key="8">
    <source>
        <dbReference type="ARBA" id="ARBA00082698"/>
    </source>
</evidence>
<evidence type="ECO:0000259" key="11">
    <source>
        <dbReference type="PROSITE" id="PS50072"/>
    </source>
</evidence>
<dbReference type="GO" id="GO:0006457">
    <property type="term" value="P:protein folding"/>
    <property type="evidence" value="ECO:0007669"/>
    <property type="project" value="InterPro"/>
</dbReference>
<accession>L0P865</accession>
<dbReference type="Gene3D" id="2.40.100.10">
    <property type="entry name" value="Cyclophilin-like"/>
    <property type="match status" value="1"/>
</dbReference>
<dbReference type="Proteomes" id="UP000010422">
    <property type="component" value="Unassembled WGS sequence"/>
</dbReference>
<dbReference type="PANTHER" id="PTHR45625">
    <property type="entry name" value="PEPTIDYL-PROLYL CIS-TRANS ISOMERASE-RELATED"/>
    <property type="match status" value="1"/>
</dbReference>
<evidence type="ECO:0000256" key="2">
    <source>
        <dbReference type="ARBA" id="ARBA00004123"/>
    </source>
</evidence>
<dbReference type="VEuPathDB" id="FungiDB:PNEJI1_002789"/>
<keyword evidence="10" id="KW-0175">Coiled coil</keyword>
<dbReference type="InParanoid" id="L0P865"/>
<dbReference type="InterPro" id="IPR044666">
    <property type="entry name" value="Cyclophilin_A-like"/>
</dbReference>
<feature type="coiled-coil region" evidence="10">
    <location>
        <begin position="293"/>
        <end position="345"/>
    </location>
</feature>
<reference evidence="12 13" key="1">
    <citation type="journal article" date="2012" name="MBio">
        <title>De novo assembly of the Pneumocystis jirovecii genome from a single bronchoalveolar lavage fluid specimen from a patient.</title>
        <authorList>
            <person name="Cisse O.H."/>
            <person name="Pagni M."/>
            <person name="Hauser P.M."/>
        </authorList>
    </citation>
    <scope>NUCLEOTIDE SEQUENCE [LARGE SCALE GENOMIC DNA]</scope>
    <source>
        <strain evidence="12 13">SE8</strain>
    </source>
</reference>
<comment type="subcellular location">
    <subcellularLocation>
        <location evidence="2">Nucleus</location>
    </subcellularLocation>
</comment>
<evidence type="ECO:0000256" key="1">
    <source>
        <dbReference type="ARBA" id="ARBA00000971"/>
    </source>
</evidence>
<protein>
    <recommendedName>
        <fullName evidence="7">Peptidyl-prolyl isomerase CWC27</fullName>
    </recommendedName>
    <alternativeName>
        <fullName evidence="6">Peptidyl-prolyl isomerase cwc27</fullName>
    </alternativeName>
    <alternativeName>
        <fullName evidence="8 9">Rotamase CWC27</fullName>
    </alternativeName>
</protein>
<dbReference type="PROSITE" id="PS00170">
    <property type="entry name" value="CSA_PPIASE_1"/>
    <property type="match status" value="1"/>
</dbReference>
<evidence type="ECO:0000313" key="13">
    <source>
        <dbReference type="Proteomes" id="UP000010422"/>
    </source>
</evidence>
<comment type="catalytic activity">
    <reaction evidence="1">
        <text>[protein]-peptidylproline (omega=180) = [protein]-peptidylproline (omega=0)</text>
        <dbReference type="Rhea" id="RHEA:16237"/>
        <dbReference type="Rhea" id="RHEA-COMP:10747"/>
        <dbReference type="Rhea" id="RHEA-COMP:10748"/>
        <dbReference type="ChEBI" id="CHEBI:83833"/>
        <dbReference type="ChEBI" id="CHEBI:83834"/>
        <dbReference type="EC" id="5.2.1.8"/>
    </reaction>
</comment>
<dbReference type="CDD" id="cd01925">
    <property type="entry name" value="cyclophilin_CeCYP16-like"/>
    <property type="match status" value="1"/>
</dbReference>
<dbReference type="PANTHER" id="PTHR45625:SF6">
    <property type="entry name" value="SPLICEOSOME-ASSOCIATED PROTEIN CWC27 HOMOLOG"/>
    <property type="match status" value="1"/>
</dbReference>
<evidence type="ECO:0000313" key="12">
    <source>
        <dbReference type="EMBL" id="CCJ28591.1"/>
    </source>
</evidence>
<evidence type="ECO:0000256" key="10">
    <source>
        <dbReference type="SAM" id="Coils"/>
    </source>
</evidence>
<comment type="similarity">
    <text evidence="4">Belongs to the cyclophilin-type PPIase family. CWC27 subfamily.</text>
</comment>
<evidence type="ECO:0000256" key="4">
    <source>
        <dbReference type="ARBA" id="ARBA00038509"/>
    </source>
</evidence>
<proteinExistence type="inferred from homology"/>
<name>L0P865_PNEJI</name>
<keyword evidence="3" id="KW-0539">Nucleus</keyword>
<dbReference type="InterPro" id="IPR029000">
    <property type="entry name" value="Cyclophilin-like_dom_sf"/>
</dbReference>
<dbReference type="FunCoup" id="L0P865">
    <property type="interactions" value="275"/>
</dbReference>
<dbReference type="PRINTS" id="PR00153">
    <property type="entry name" value="CSAPPISMRASE"/>
</dbReference>
<evidence type="ECO:0000256" key="3">
    <source>
        <dbReference type="ARBA" id="ARBA00023242"/>
    </source>
</evidence>
<dbReference type="GO" id="GO:0003755">
    <property type="term" value="F:peptidyl-prolyl cis-trans isomerase activity"/>
    <property type="evidence" value="ECO:0007669"/>
    <property type="project" value="UniProtKB-EC"/>
</dbReference>
<evidence type="ECO:0000256" key="5">
    <source>
        <dbReference type="ARBA" id="ARBA00055615"/>
    </source>
</evidence>
<dbReference type="EMBL" id="CAKM01000091">
    <property type="protein sequence ID" value="CCJ28591.1"/>
    <property type="molecule type" value="Genomic_DNA"/>
</dbReference>
<comment type="function">
    <text evidence="5">PPIases accelerate the folding of proteins. It catalyzes the cis-trans isomerization of proline imidic peptide bonds in oligopeptides. Involved in pre-mRNA splicing.</text>
</comment>
<dbReference type="InterPro" id="IPR020892">
    <property type="entry name" value="Cyclophilin-type_PPIase_CS"/>
</dbReference>
<gene>
    <name evidence="12" type="ORF">PNEJI1_002789</name>
</gene>
<evidence type="ECO:0000256" key="6">
    <source>
        <dbReference type="ARBA" id="ARBA00067721"/>
    </source>
</evidence>
<dbReference type="PROSITE" id="PS50072">
    <property type="entry name" value="CSA_PPIASE_2"/>
    <property type="match status" value="1"/>
</dbReference>
<organism evidence="13">
    <name type="scientific">Pneumocystis jirovecii</name>
    <name type="common">Human pneumocystis pneumonia agent</name>
    <dbReference type="NCBI Taxonomy" id="42068"/>
    <lineage>
        <taxon>Eukaryota</taxon>
        <taxon>Fungi</taxon>
        <taxon>Dikarya</taxon>
        <taxon>Ascomycota</taxon>
        <taxon>Taphrinomycotina</taxon>
        <taxon>Pneumocystomycetes</taxon>
        <taxon>Pneumocystaceae</taxon>
        <taxon>Pneumocystis</taxon>
    </lineage>
</organism>
<dbReference type="STRING" id="1209962.L0P865"/>
<dbReference type="FunFam" id="2.40.100.10:FF:000007">
    <property type="entry name" value="Peptidyl-prolyl cis-trans isomerase CWC27 homolog"/>
    <property type="match status" value="1"/>
</dbReference>
<evidence type="ECO:0000256" key="9">
    <source>
        <dbReference type="ARBA" id="ARBA00083804"/>
    </source>
</evidence>
<dbReference type="Pfam" id="PF00160">
    <property type="entry name" value="Pro_isomerase"/>
    <property type="match status" value="1"/>
</dbReference>
<dbReference type="AlphaFoldDB" id="L0P865"/>
<dbReference type="InterPro" id="IPR002130">
    <property type="entry name" value="Cyclophilin-type_PPIase_dom"/>
</dbReference>
<evidence type="ECO:0000256" key="7">
    <source>
        <dbReference type="ARBA" id="ARBA00071024"/>
    </source>
</evidence>